<evidence type="ECO:0000313" key="3">
    <source>
        <dbReference type="Proteomes" id="UP001164439"/>
    </source>
</evidence>
<dbReference type="Proteomes" id="UP001164439">
    <property type="component" value="Chromosome"/>
</dbReference>
<dbReference type="InterPro" id="IPR037523">
    <property type="entry name" value="VOC_core"/>
</dbReference>
<dbReference type="InterPro" id="IPR004360">
    <property type="entry name" value="Glyas_Fos-R_dOase_dom"/>
</dbReference>
<dbReference type="PROSITE" id="PS51819">
    <property type="entry name" value="VOC"/>
    <property type="match status" value="1"/>
</dbReference>
<proteinExistence type="predicted"/>
<gene>
    <name evidence="2" type="ORF">STRCI_000760</name>
</gene>
<feature type="domain" description="VOC" evidence="1">
    <location>
        <begin position="5"/>
        <end position="128"/>
    </location>
</feature>
<evidence type="ECO:0000259" key="1">
    <source>
        <dbReference type="PROSITE" id="PS51819"/>
    </source>
</evidence>
<reference evidence="2" key="1">
    <citation type="submission" date="2022-12" db="EMBL/GenBank/DDBJ databases">
        <authorList>
            <person name="Ruckert C."/>
            <person name="Busche T."/>
            <person name="Kalinowski J."/>
            <person name="Wittmann C."/>
        </authorList>
    </citation>
    <scope>NUCLEOTIDE SEQUENCE</scope>
    <source>
        <strain evidence="2">DSM 40467</strain>
    </source>
</reference>
<accession>A0ABY7K6C1</accession>
<dbReference type="EMBL" id="CP114413">
    <property type="protein sequence ID" value="WAZ19688.1"/>
    <property type="molecule type" value="Genomic_DNA"/>
</dbReference>
<organism evidence="2 3">
    <name type="scientific">Streptomyces cinnabarinus</name>
    <dbReference type="NCBI Taxonomy" id="67287"/>
    <lineage>
        <taxon>Bacteria</taxon>
        <taxon>Bacillati</taxon>
        <taxon>Actinomycetota</taxon>
        <taxon>Actinomycetes</taxon>
        <taxon>Kitasatosporales</taxon>
        <taxon>Streptomycetaceae</taxon>
        <taxon>Streptomyces</taxon>
    </lineage>
</organism>
<sequence length="130" mass="14028">MLGESKAFSGFSVDDIGRAKEFYGTTLGLRVSETGGMLTLHLGGDTDVFVYPKDNHTPASFTILNFPVDDIDKAVTELVARGVTFERYEGFGQDDKNIARSAGQDQMQGPDIAWFKDPAGNVLSVLSGSM</sequence>
<evidence type="ECO:0000313" key="2">
    <source>
        <dbReference type="EMBL" id="WAZ19688.1"/>
    </source>
</evidence>
<dbReference type="SUPFAM" id="SSF54593">
    <property type="entry name" value="Glyoxalase/Bleomycin resistance protein/Dihydroxybiphenyl dioxygenase"/>
    <property type="match status" value="1"/>
</dbReference>
<dbReference type="InterPro" id="IPR029068">
    <property type="entry name" value="Glyas_Bleomycin-R_OHBP_Dase"/>
</dbReference>
<keyword evidence="3" id="KW-1185">Reference proteome</keyword>
<protein>
    <submittedName>
        <fullName evidence="2">VOC family protein</fullName>
    </submittedName>
</protein>
<dbReference type="RefSeq" id="WP_269657380.1">
    <property type="nucleotide sequence ID" value="NZ_CP114413.1"/>
</dbReference>
<dbReference type="Gene3D" id="3.10.180.10">
    <property type="entry name" value="2,3-Dihydroxybiphenyl 1,2-Dioxygenase, domain 1"/>
    <property type="match status" value="1"/>
</dbReference>
<dbReference type="Pfam" id="PF00903">
    <property type="entry name" value="Glyoxalase"/>
    <property type="match status" value="1"/>
</dbReference>
<name>A0ABY7K6C1_9ACTN</name>